<dbReference type="EMBL" id="JBFALK010000008">
    <property type="protein sequence ID" value="MEV0970258.1"/>
    <property type="molecule type" value="Genomic_DNA"/>
</dbReference>
<reference evidence="3 4" key="1">
    <citation type="submission" date="2024-06" db="EMBL/GenBank/DDBJ databases">
        <title>The Natural Products Discovery Center: Release of the First 8490 Sequenced Strains for Exploring Actinobacteria Biosynthetic Diversity.</title>
        <authorList>
            <person name="Kalkreuter E."/>
            <person name="Kautsar S.A."/>
            <person name="Yang D."/>
            <person name="Bader C.D."/>
            <person name="Teijaro C.N."/>
            <person name="Fluegel L."/>
            <person name="Davis C.M."/>
            <person name="Simpson J.R."/>
            <person name="Lauterbach L."/>
            <person name="Steele A.D."/>
            <person name="Gui C."/>
            <person name="Meng S."/>
            <person name="Li G."/>
            <person name="Viehrig K."/>
            <person name="Ye F."/>
            <person name="Su P."/>
            <person name="Kiefer A.F."/>
            <person name="Nichols A."/>
            <person name="Cepeda A.J."/>
            <person name="Yan W."/>
            <person name="Fan B."/>
            <person name="Jiang Y."/>
            <person name="Adhikari A."/>
            <person name="Zheng C.-J."/>
            <person name="Schuster L."/>
            <person name="Cowan T.M."/>
            <person name="Smanski M.J."/>
            <person name="Chevrette M.G."/>
            <person name="De Carvalho L.P.S."/>
            <person name="Shen B."/>
        </authorList>
    </citation>
    <scope>NUCLEOTIDE SEQUENCE [LARGE SCALE GENOMIC DNA]</scope>
    <source>
        <strain evidence="3 4">NPDC050100</strain>
    </source>
</reference>
<dbReference type="InterPro" id="IPR039569">
    <property type="entry name" value="FAS1-like_DH_region"/>
</dbReference>
<feature type="region of interest" description="Disordered" evidence="1">
    <location>
        <begin position="182"/>
        <end position="206"/>
    </location>
</feature>
<proteinExistence type="predicted"/>
<accession>A0ABV3GF33</accession>
<dbReference type="InterPro" id="IPR029069">
    <property type="entry name" value="HotDog_dom_sf"/>
</dbReference>
<feature type="compositionally biased region" description="Basic and acidic residues" evidence="1">
    <location>
        <begin position="182"/>
        <end position="193"/>
    </location>
</feature>
<dbReference type="SUPFAM" id="SSF54637">
    <property type="entry name" value="Thioesterase/thiol ester dehydrase-isomerase"/>
    <property type="match status" value="1"/>
</dbReference>
<dbReference type="Proteomes" id="UP001551675">
    <property type="component" value="Unassembled WGS sequence"/>
</dbReference>
<evidence type="ECO:0000313" key="4">
    <source>
        <dbReference type="Proteomes" id="UP001551675"/>
    </source>
</evidence>
<gene>
    <name evidence="3" type="ORF">AB0I59_16595</name>
</gene>
<evidence type="ECO:0000259" key="2">
    <source>
        <dbReference type="Pfam" id="PF13452"/>
    </source>
</evidence>
<dbReference type="Pfam" id="PF13452">
    <property type="entry name" value="FAS1_DH_region"/>
    <property type="match status" value="1"/>
</dbReference>
<keyword evidence="4" id="KW-1185">Reference proteome</keyword>
<sequence length="206" mass="22663">MSMNNPGGTGGAEVPESRGNVAGMLHELAAQVIAAGEGPRLSAPLPVNLPMIRHWAEAMGDRDPRYAGPDAVAPPAMIQVWTMAGLVERGERPRIPLDDMLEAIDEHGYTGVVATDCEHTYQRYLRPGEELTSATRMSDLAGPKRTALGEGYFITWLVTWYSGTEPVADMMFRVLKFRPGERKYPPEEQEPHPLRQAIGGDGVRRR</sequence>
<comment type="caution">
    <text evidence="3">The sequence shown here is derived from an EMBL/GenBank/DDBJ whole genome shotgun (WGS) entry which is preliminary data.</text>
</comment>
<dbReference type="RefSeq" id="WP_358133584.1">
    <property type="nucleotide sequence ID" value="NZ_JBFALK010000008.1"/>
</dbReference>
<dbReference type="Gene3D" id="3.10.129.10">
    <property type="entry name" value="Hotdog Thioesterase"/>
    <property type="match status" value="1"/>
</dbReference>
<feature type="domain" description="FAS1-like dehydratase" evidence="2">
    <location>
        <begin position="47"/>
        <end position="169"/>
    </location>
</feature>
<evidence type="ECO:0000313" key="3">
    <source>
        <dbReference type="EMBL" id="MEV0970258.1"/>
    </source>
</evidence>
<protein>
    <submittedName>
        <fullName evidence="3">MaoC family dehydratase N-terminal domain-containing protein</fullName>
    </submittedName>
</protein>
<organism evidence="3 4">
    <name type="scientific">Microtetraspora glauca</name>
    <dbReference type="NCBI Taxonomy" id="1996"/>
    <lineage>
        <taxon>Bacteria</taxon>
        <taxon>Bacillati</taxon>
        <taxon>Actinomycetota</taxon>
        <taxon>Actinomycetes</taxon>
        <taxon>Streptosporangiales</taxon>
        <taxon>Streptosporangiaceae</taxon>
        <taxon>Microtetraspora</taxon>
    </lineage>
</organism>
<name>A0ABV3GF33_MICGL</name>
<evidence type="ECO:0000256" key="1">
    <source>
        <dbReference type="SAM" id="MobiDB-lite"/>
    </source>
</evidence>